<feature type="domain" description="TonB C-terminal" evidence="11">
    <location>
        <begin position="401"/>
        <end position="496"/>
    </location>
</feature>
<evidence type="ECO:0000259" key="11">
    <source>
        <dbReference type="PROSITE" id="PS52015"/>
    </source>
</evidence>
<keyword evidence="8" id="KW-1133">Transmembrane helix</keyword>
<keyword evidence="4" id="KW-1003">Cell membrane</keyword>
<feature type="chain" id="PRO_5010320602" description="TonB C-terminal domain-containing protein" evidence="10">
    <location>
        <begin position="20"/>
        <end position="511"/>
    </location>
</feature>
<dbReference type="EMBL" id="MORL01000005">
    <property type="protein sequence ID" value="OIN59090.1"/>
    <property type="molecule type" value="Genomic_DNA"/>
</dbReference>
<feature type="signal peptide" evidence="10">
    <location>
        <begin position="1"/>
        <end position="19"/>
    </location>
</feature>
<dbReference type="GO" id="GO:0015031">
    <property type="term" value="P:protein transport"/>
    <property type="evidence" value="ECO:0007669"/>
    <property type="project" value="UniProtKB-KW"/>
</dbReference>
<dbReference type="NCBIfam" id="TIGR01352">
    <property type="entry name" value="tonB_Cterm"/>
    <property type="match status" value="1"/>
</dbReference>
<dbReference type="Proteomes" id="UP000181790">
    <property type="component" value="Unassembled WGS sequence"/>
</dbReference>
<dbReference type="RefSeq" id="WP_071503541.1">
    <property type="nucleotide sequence ID" value="NZ_MORL01000005.1"/>
</dbReference>
<evidence type="ECO:0000256" key="3">
    <source>
        <dbReference type="ARBA" id="ARBA00022448"/>
    </source>
</evidence>
<evidence type="ECO:0000256" key="8">
    <source>
        <dbReference type="ARBA" id="ARBA00022989"/>
    </source>
</evidence>
<keyword evidence="6" id="KW-0812">Transmembrane</keyword>
<organism evidence="12 13">
    <name type="scientific">Arsenicibacter rosenii</name>
    <dbReference type="NCBI Taxonomy" id="1750698"/>
    <lineage>
        <taxon>Bacteria</taxon>
        <taxon>Pseudomonadati</taxon>
        <taxon>Bacteroidota</taxon>
        <taxon>Cytophagia</taxon>
        <taxon>Cytophagales</taxon>
        <taxon>Spirosomataceae</taxon>
        <taxon>Arsenicibacter</taxon>
    </lineage>
</organism>
<feature type="domain" description="TonB C-terminal" evidence="11">
    <location>
        <begin position="36"/>
        <end position="132"/>
    </location>
</feature>
<keyword evidence="10" id="KW-0732">Signal</keyword>
<comment type="similarity">
    <text evidence="2">Belongs to the TonB family.</text>
</comment>
<protein>
    <recommendedName>
        <fullName evidence="11">TonB C-terminal domain-containing protein</fullName>
    </recommendedName>
</protein>
<dbReference type="Gene3D" id="3.30.1150.10">
    <property type="match status" value="2"/>
</dbReference>
<dbReference type="Gene3D" id="3.90.930.1">
    <property type="match status" value="1"/>
</dbReference>
<name>A0A1S2VL10_9BACT</name>
<proteinExistence type="inferred from homology"/>
<evidence type="ECO:0000256" key="7">
    <source>
        <dbReference type="ARBA" id="ARBA00022927"/>
    </source>
</evidence>
<dbReference type="InterPro" id="IPR037682">
    <property type="entry name" value="TonB_C"/>
</dbReference>
<evidence type="ECO:0000256" key="10">
    <source>
        <dbReference type="SAM" id="SignalP"/>
    </source>
</evidence>
<keyword evidence="5" id="KW-0997">Cell inner membrane</keyword>
<comment type="subcellular location">
    <subcellularLocation>
        <location evidence="1">Cell inner membrane</location>
        <topology evidence="1">Single-pass membrane protein</topology>
        <orientation evidence="1">Periplasmic side</orientation>
    </subcellularLocation>
</comment>
<keyword evidence="9" id="KW-0472">Membrane</keyword>
<evidence type="ECO:0000313" key="12">
    <source>
        <dbReference type="EMBL" id="OIN59090.1"/>
    </source>
</evidence>
<sequence length="511" mass="57551">MKRIISPLLLILFSTSAFAQELFQAFEVDKAAAPRGGQAILDLFLQTNLRFPLRAEADHVSGRVFVQAIVETDGRLSNVSVLRSLRPDCDQEALRLIKSFNAWQPAENNGKPVRQQIAVPVLFKSDIPVYIGTGERIDFYASDGSSVQEDATRAIIKRIALVDSTGFPTGDITFMEKAGKRWKKVLTSRYRQTEHENGPATPYDTIHGFRQIDFINDRKSIEGNSYGFYKTGELAFMKPYVRNDISGSLYFFHPNGVVAERSVYTPTEIEQTFWYPNGQIRAVETIQRMANKSGRLYTAGLVSQWDSNGRKLVTDGKGTAVYHSWQYNPARKRYTVFTETGKVDDSRRQGIWKGTSLDGSYTYQETYQFGEMIDGWAVTTGEDTVRYTQLEVDPVFGKGQKDLGDFLIKNVRYPVSPGRAGTINVVSKAMVSFLVNTDGRVSDIEVIGPAAAGLEQEMRRLAKQTGKKWTPGYRRGKPVNMKYTLPFTFNFRGIVDDTPLAKLPFSQDSEW</sequence>
<dbReference type="GO" id="GO:0055085">
    <property type="term" value="P:transmembrane transport"/>
    <property type="evidence" value="ECO:0007669"/>
    <property type="project" value="InterPro"/>
</dbReference>
<dbReference type="Pfam" id="PF03544">
    <property type="entry name" value="TonB_C"/>
    <property type="match status" value="2"/>
</dbReference>
<comment type="caution">
    <text evidence="12">The sequence shown here is derived from an EMBL/GenBank/DDBJ whole genome shotgun (WGS) entry which is preliminary data.</text>
</comment>
<dbReference type="GO" id="GO:0031992">
    <property type="term" value="F:energy transducer activity"/>
    <property type="evidence" value="ECO:0007669"/>
    <property type="project" value="TreeGrafter"/>
</dbReference>
<keyword evidence="7" id="KW-0653">Protein transport</keyword>
<dbReference type="PANTHER" id="PTHR33446">
    <property type="entry name" value="PROTEIN TONB-RELATED"/>
    <property type="match status" value="1"/>
</dbReference>
<evidence type="ECO:0000313" key="13">
    <source>
        <dbReference type="Proteomes" id="UP000181790"/>
    </source>
</evidence>
<dbReference type="SUPFAM" id="SSF74653">
    <property type="entry name" value="TolA/TonB C-terminal domain"/>
    <property type="match status" value="2"/>
</dbReference>
<dbReference type="InterPro" id="IPR006260">
    <property type="entry name" value="TonB/TolA_C"/>
</dbReference>
<dbReference type="PROSITE" id="PS52015">
    <property type="entry name" value="TONB_CTD"/>
    <property type="match status" value="2"/>
</dbReference>
<evidence type="ECO:0000256" key="4">
    <source>
        <dbReference type="ARBA" id="ARBA00022475"/>
    </source>
</evidence>
<keyword evidence="13" id="KW-1185">Reference proteome</keyword>
<dbReference type="PANTHER" id="PTHR33446:SF2">
    <property type="entry name" value="PROTEIN TONB"/>
    <property type="match status" value="1"/>
</dbReference>
<evidence type="ECO:0000256" key="6">
    <source>
        <dbReference type="ARBA" id="ARBA00022692"/>
    </source>
</evidence>
<accession>A0A1S2VL10</accession>
<gene>
    <name evidence="12" type="ORF">BLX24_12865</name>
</gene>
<dbReference type="InterPro" id="IPR051045">
    <property type="entry name" value="TonB-dependent_transducer"/>
</dbReference>
<reference evidence="12 13" key="1">
    <citation type="submission" date="2016-10" db="EMBL/GenBank/DDBJ databases">
        <title>Arsenicibacter rosenii gen. nov., sp. nov., an efficient arsenic-methylating bacterium isolated from an arsenic-contaminated paddy soil.</title>
        <authorList>
            <person name="Huang K."/>
        </authorList>
    </citation>
    <scope>NUCLEOTIDE SEQUENCE [LARGE SCALE GENOMIC DNA]</scope>
    <source>
        <strain evidence="12 13">SM-1</strain>
    </source>
</reference>
<evidence type="ECO:0000256" key="5">
    <source>
        <dbReference type="ARBA" id="ARBA00022519"/>
    </source>
</evidence>
<dbReference type="GO" id="GO:0098797">
    <property type="term" value="C:plasma membrane protein complex"/>
    <property type="evidence" value="ECO:0007669"/>
    <property type="project" value="TreeGrafter"/>
</dbReference>
<evidence type="ECO:0000256" key="9">
    <source>
        <dbReference type="ARBA" id="ARBA00023136"/>
    </source>
</evidence>
<evidence type="ECO:0000256" key="1">
    <source>
        <dbReference type="ARBA" id="ARBA00004383"/>
    </source>
</evidence>
<dbReference type="AlphaFoldDB" id="A0A1S2VL10"/>
<keyword evidence="3" id="KW-0813">Transport</keyword>
<evidence type="ECO:0000256" key="2">
    <source>
        <dbReference type="ARBA" id="ARBA00006555"/>
    </source>
</evidence>